<keyword evidence="1" id="KW-0732">Signal</keyword>
<feature type="domain" description="DUF306" evidence="2">
    <location>
        <begin position="30"/>
        <end position="135"/>
    </location>
</feature>
<dbReference type="InterPro" id="IPR038670">
    <property type="entry name" value="HslJ-like_sf"/>
</dbReference>
<sequence>MNKQLTLLFLYLGAALALSSCQDDPEPTDKLLNTRWMLVQIDAFPLVASSYYEDNQSYIQFAASGQRMTGLAACDAISGQFTLSASARQLTISQVTTAKGSCTSPVIGPRYLATLPQTSRYEISGDKLRLYDAQAAQPRLIFQAAP</sequence>
<proteinExistence type="predicted"/>
<gene>
    <name evidence="3" type="ORF">ACFSDX_06140</name>
</gene>
<feature type="chain" id="PRO_5046243881" evidence="1">
    <location>
        <begin position="23"/>
        <end position="146"/>
    </location>
</feature>
<dbReference type="EMBL" id="JBHUFD010000002">
    <property type="protein sequence ID" value="MFD1871995.1"/>
    <property type="molecule type" value="Genomic_DNA"/>
</dbReference>
<dbReference type="Proteomes" id="UP001597197">
    <property type="component" value="Unassembled WGS sequence"/>
</dbReference>
<organism evidence="3 4">
    <name type="scientific">Hymenobacter bucti</name>
    <dbReference type="NCBI Taxonomy" id="1844114"/>
    <lineage>
        <taxon>Bacteria</taxon>
        <taxon>Pseudomonadati</taxon>
        <taxon>Bacteroidota</taxon>
        <taxon>Cytophagia</taxon>
        <taxon>Cytophagales</taxon>
        <taxon>Hymenobacteraceae</taxon>
        <taxon>Hymenobacter</taxon>
    </lineage>
</organism>
<evidence type="ECO:0000313" key="4">
    <source>
        <dbReference type="Proteomes" id="UP001597197"/>
    </source>
</evidence>
<evidence type="ECO:0000259" key="2">
    <source>
        <dbReference type="Pfam" id="PF03724"/>
    </source>
</evidence>
<accession>A0ABW4QRF1</accession>
<feature type="signal peptide" evidence="1">
    <location>
        <begin position="1"/>
        <end position="22"/>
    </location>
</feature>
<dbReference type="PROSITE" id="PS51257">
    <property type="entry name" value="PROKAR_LIPOPROTEIN"/>
    <property type="match status" value="1"/>
</dbReference>
<keyword evidence="4" id="KW-1185">Reference proteome</keyword>
<protein>
    <submittedName>
        <fullName evidence="3">META domain-containing protein</fullName>
    </submittedName>
</protein>
<dbReference type="Pfam" id="PF03724">
    <property type="entry name" value="META"/>
    <property type="match status" value="1"/>
</dbReference>
<name>A0ABW4QRF1_9BACT</name>
<evidence type="ECO:0000256" key="1">
    <source>
        <dbReference type="SAM" id="SignalP"/>
    </source>
</evidence>
<dbReference type="RefSeq" id="WP_382312355.1">
    <property type="nucleotide sequence ID" value="NZ_JBHUFD010000002.1"/>
</dbReference>
<reference evidence="4" key="1">
    <citation type="journal article" date="2019" name="Int. J. Syst. Evol. Microbiol.">
        <title>The Global Catalogue of Microorganisms (GCM) 10K type strain sequencing project: providing services to taxonomists for standard genome sequencing and annotation.</title>
        <authorList>
            <consortium name="The Broad Institute Genomics Platform"/>
            <consortium name="The Broad Institute Genome Sequencing Center for Infectious Disease"/>
            <person name="Wu L."/>
            <person name="Ma J."/>
        </authorList>
    </citation>
    <scope>NUCLEOTIDE SEQUENCE [LARGE SCALE GENOMIC DNA]</scope>
    <source>
        <strain evidence="4">CGMCC 1.15795</strain>
    </source>
</reference>
<comment type="caution">
    <text evidence="3">The sequence shown here is derived from an EMBL/GenBank/DDBJ whole genome shotgun (WGS) entry which is preliminary data.</text>
</comment>
<dbReference type="Gene3D" id="2.40.128.270">
    <property type="match status" value="1"/>
</dbReference>
<dbReference type="InterPro" id="IPR005184">
    <property type="entry name" value="DUF306_Meta_HslJ"/>
</dbReference>
<evidence type="ECO:0000313" key="3">
    <source>
        <dbReference type="EMBL" id="MFD1871995.1"/>
    </source>
</evidence>